<evidence type="ECO:0000313" key="9">
    <source>
        <dbReference type="Proteomes" id="UP001240171"/>
    </source>
</evidence>
<gene>
    <name evidence="8" type="ORF">Q5741_07850</name>
</gene>
<proteinExistence type="inferred from homology"/>
<keyword evidence="2" id="KW-0902">Two-component regulatory system</keyword>
<evidence type="ECO:0000259" key="7">
    <source>
        <dbReference type="PROSITE" id="PS50110"/>
    </source>
</evidence>
<dbReference type="Proteomes" id="UP001240171">
    <property type="component" value="Unassembled WGS sequence"/>
</dbReference>
<dbReference type="Pfam" id="PF00486">
    <property type="entry name" value="Trans_reg_C"/>
    <property type="match status" value="1"/>
</dbReference>
<comment type="caution">
    <text evidence="8">The sequence shown here is derived from an EMBL/GenBank/DDBJ whole genome shotgun (WGS) entry which is preliminary data.</text>
</comment>
<dbReference type="SUPFAM" id="SSF52172">
    <property type="entry name" value="CheY-like"/>
    <property type="match status" value="1"/>
</dbReference>
<keyword evidence="3" id="KW-0805">Transcription regulation</keyword>
<dbReference type="InterPro" id="IPR016032">
    <property type="entry name" value="Sig_transdc_resp-reg_C-effctor"/>
</dbReference>
<dbReference type="Pfam" id="PF03704">
    <property type="entry name" value="BTAD"/>
    <property type="match status" value="1"/>
</dbReference>
<keyword evidence="6" id="KW-0597">Phosphoprotein</keyword>
<dbReference type="SMART" id="SM00448">
    <property type="entry name" value="REC"/>
    <property type="match status" value="1"/>
</dbReference>
<accession>A0ABT9CAP0</accession>
<evidence type="ECO:0000313" key="8">
    <source>
        <dbReference type="EMBL" id="MDO7906330.1"/>
    </source>
</evidence>
<feature type="domain" description="Response regulatory" evidence="7">
    <location>
        <begin position="2"/>
        <end position="116"/>
    </location>
</feature>
<organism evidence="8 9">
    <name type="scientific">Paenibacillus lacisoli</name>
    <dbReference type="NCBI Taxonomy" id="3064525"/>
    <lineage>
        <taxon>Bacteria</taxon>
        <taxon>Bacillati</taxon>
        <taxon>Bacillota</taxon>
        <taxon>Bacilli</taxon>
        <taxon>Bacillales</taxon>
        <taxon>Paenibacillaceae</taxon>
        <taxon>Paenibacillus</taxon>
    </lineage>
</organism>
<sequence length="396" mass="45900">MRAILIDDENPALQHLERLLLMDGRLKLTGQYTSARKGLEHMASQAVDVVFLDIGMPEMNGLEAAEFILQKDPGVHIVFVTAYSDYAVEAFELQAVDYLLKPISTGRLGKTLDRLEARYKAQNKQHSALQENMENIIRPNMPWAGLFRRLELYDPASGEPKRVKWRTQKSQELFAYLLHTGGQWVSKEQLLEVLWPEAVPDKSVTYLHTSVYQIRKLIKDQELDAVLEYNHDGYRLLRAGRLTDAEHFEQETSGHGPINEFNYDQRLTVISMYQGRYLGGHDYPWAEDRARELQTRWIRLMMELSWFEMENGRVGAAAEHLHLLQQEEPFSEEITRQLLLVYAKMKNDLMLQQVYDTLCDRLQEEMGIEPEPETRRLYEQLYASAGRSTGLNSHIG</sequence>
<evidence type="ECO:0000256" key="4">
    <source>
        <dbReference type="ARBA" id="ARBA00023125"/>
    </source>
</evidence>
<dbReference type="PANTHER" id="PTHR35807:SF2">
    <property type="entry name" value="TRANSCRIPTIONAL ACTIVATOR DOMAIN"/>
    <property type="match status" value="1"/>
</dbReference>
<dbReference type="PANTHER" id="PTHR35807">
    <property type="entry name" value="TRANSCRIPTIONAL REGULATOR REDD-RELATED"/>
    <property type="match status" value="1"/>
</dbReference>
<evidence type="ECO:0000256" key="2">
    <source>
        <dbReference type="ARBA" id="ARBA00023012"/>
    </source>
</evidence>
<dbReference type="SMART" id="SM01043">
    <property type="entry name" value="BTAD"/>
    <property type="match status" value="1"/>
</dbReference>
<dbReference type="SMART" id="SM00862">
    <property type="entry name" value="Trans_reg_C"/>
    <property type="match status" value="1"/>
</dbReference>
<evidence type="ECO:0000256" key="3">
    <source>
        <dbReference type="ARBA" id="ARBA00023015"/>
    </source>
</evidence>
<reference evidence="8 9" key="1">
    <citation type="submission" date="2023-07" db="EMBL/GenBank/DDBJ databases">
        <title>Paenibacillus sp. JX-17 nov. isolated from soil.</title>
        <authorList>
            <person name="Wan Y."/>
            <person name="Liu B."/>
        </authorList>
    </citation>
    <scope>NUCLEOTIDE SEQUENCE [LARGE SCALE GENOMIC DNA]</scope>
    <source>
        <strain evidence="8 9">JX-17</strain>
    </source>
</reference>
<dbReference type="InterPro" id="IPR011990">
    <property type="entry name" value="TPR-like_helical_dom_sf"/>
</dbReference>
<keyword evidence="9" id="KW-1185">Reference proteome</keyword>
<protein>
    <submittedName>
        <fullName evidence="8">Response regulator</fullName>
    </submittedName>
</protein>
<dbReference type="InterPro" id="IPR001867">
    <property type="entry name" value="OmpR/PhoB-type_DNA-bd"/>
</dbReference>
<keyword evidence="4" id="KW-0238">DNA-binding</keyword>
<dbReference type="Gene3D" id="1.25.40.10">
    <property type="entry name" value="Tetratricopeptide repeat domain"/>
    <property type="match status" value="1"/>
</dbReference>
<dbReference type="InterPro" id="IPR036388">
    <property type="entry name" value="WH-like_DNA-bd_sf"/>
</dbReference>
<dbReference type="SUPFAM" id="SSF48452">
    <property type="entry name" value="TPR-like"/>
    <property type="match status" value="1"/>
</dbReference>
<dbReference type="PROSITE" id="PS50110">
    <property type="entry name" value="RESPONSE_REGULATORY"/>
    <property type="match status" value="1"/>
</dbReference>
<dbReference type="Pfam" id="PF00072">
    <property type="entry name" value="Response_reg"/>
    <property type="match status" value="1"/>
</dbReference>
<evidence type="ECO:0000256" key="1">
    <source>
        <dbReference type="ARBA" id="ARBA00005820"/>
    </source>
</evidence>
<dbReference type="SUPFAM" id="SSF46894">
    <property type="entry name" value="C-terminal effector domain of the bipartite response regulators"/>
    <property type="match status" value="1"/>
</dbReference>
<dbReference type="InterPro" id="IPR001789">
    <property type="entry name" value="Sig_transdc_resp-reg_receiver"/>
</dbReference>
<evidence type="ECO:0000256" key="6">
    <source>
        <dbReference type="PROSITE-ProRule" id="PRU00169"/>
    </source>
</evidence>
<evidence type="ECO:0000256" key="5">
    <source>
        <dbReference type="ARBA" id="ARBA00023163"/>
    </source>
</evidence>
<dbReference type="InterPro" id="IPR051677">
    <property type="entry name" value="AfsR-DnrI-RedD_regulator"/>
</dbReference>
<keyword evidence="5" id="KW-0804">Transcription</keyword>
<dbReference type="EMBL" id="JAUQTB010000003">
    <property type="protein sequence ID" value="MDO7906330.1"/>
    <property type="molecule type" value="Genomic_DNA"/>
</dbReference>
<comment type="similarity">
    <text evidence="1">Belongs to the AfsR/DnrI/RedD regulatory family.</text>
</comment>
<name>A0ABT9CAP0_9BACL</name>
<dbReference type="RefSeq" id="WP_305023528.1">
    <property type="nucleotide sequence ID" value="NZ_JAUQTB010000003.1"/>
</dbReference>
<dbReference type="InterPro" id="IPR005158">
    <property type="entry name" value="BTAD"/>
</dbReference>
<dbReference type="InterPro" id="IPR011006">
    <property type="entry name" value="CheY-like_superfamily"/>
</dbReference>
<dbReference type="Gene3D" id="1.10.10.10">
    <property type="entry name" value="Winged helix-like DNA-binding domain superfamily/Winged helix DNA-binding domain"/>
    <property type="match status" value="1"/>
</dbReference>
<feature type="modified residue" description="4-aspartylphosphate" evidence="6">
    <location>
        <position position="53"/>
    </location>
</feature>
<dbReference type="Gene3D" id="3.40.50.2300">
    <property type="match status" value="1"/>
</dbReference>